<gene>
    <name evidence="1" type="ORF">G127AT_08875</name>
</gene>
<dbReference type="AlphaFoldDB" id="A0A975IMG8"/>
<protein>
    <submittedName>
        <fullName evidence="1">Uncharacterized protein</fullName>
    </submittedName>
</protein>
<dbReference type="RefSeq" id="WP_210896093.1">
    <property type="nucleotide sequence ID" value="NZ_CP071696.1"/>
</dbReference>
<keyword evidence="2" id="KW-1185">Reference proteome</keyword>
<dbReference type="EMBL" id="CP071696">
    <property type="protein sequence ID" value="QTX03473.1"/>
    <property type="molecule type" value="Genomic_DNA"/>
</dbReference>
<name>A0A975IMG8_9MICO</name>
<dbReference type="KEGG" id="aarc:G127AT_08875"/>
<proteinExistence type="predicted"/>
<evidence type="ECO:0000313" key="1">
    <source>
        <dbReference type="EMBL" id="QTX03473.1"/>
    </source>
</evidence>
<evidence type="ECO:0000313" key="2">
    <source>
        <dbReference type="Proteomes" id="UP000671914"/>
    </source>
</evidence>
<reference evidence="1" key="1">
    <citation type="submission" date="2021-03" db="EMBL/GenBank/DDBJ databases">
        <title>Agromyces archimandritus sp. nov., isolated from the cockroach Archimandrita tessellata.</title>
        <authorList>
            <person name="Guzman J."/>
            <person name="Ortuzar M."/>
            <person name="Poehlein A."/>
            <person name="Daniel R."/>
            <person name="Trujillo M."/>
            <person name="Vilcinskas A."/>
        </authorList>
    </citation>
    <scope>NUCLEOTIDE SEQUENCE</scope>
    <source>
        <strain evidence="1">G127AT</strain>
    </source>
</reference>
<organism evidence="1 2">
    <name type="scientific">Agromyces archimandritae</name>
    <dbReference type="NCBI Taxonomy" id="2781962"/>
    <lineage>
        <taxon>Bacteria</taxon>
        <taxon>Bacillati</taxon>
        <taxon>Actinomycetota</taxon>
        <taxon>Actinomycetes</taxon>
        <taxon>Micrococcales</taxon>
        <taxon>Microbacteriaceae</taxon>
        <taxon>Agromyces</taxon>
    </lineage>
</organism>
<accession>A0A975IMG8</accession>
<dbReference type="Proteomes" id="UP000671914">
    <property type="component" value="Chromosome"/>
</dbReference>
<sequence>MTETRTTDRIAELQRLAYGQETGDEERQLALAELASLARVDAAGGAPVPAVDAEGDVRVSAMDAEGDAPVSAMDAGGDARARAVDAAGSADRAAMDAVRTASAVREAAPWSAELPVVGAAASAPDVAGAADGDPHPESPGVALAAALPGVALPAVGTPPGTVEPPVDPPARPAGRRWALTALVGVAALVLGGIGGWQVRDAGAQAELAEPARAASAGDYGSFDDTPAADIFERPAADADILPPQFRQMLSGGDGNPASSEALVSRLLATRSDGTTVYASLLPDDSICLTAALVTGSSGGSCAQIGDFMKQGIVLGLSGGSGPSIDLSFGPDGVLRMAGAD</sequence>